<keyword evidence="1" id="KW-0812">Transmembrane</keyword>
<dbReference type="Proteomes" id="UP000597762">
    <property type="component" value="Unassembled WGS sequence"/>
</dbReference>
<name>A0A812CN85_ACAPH</name>
<feature type="transmembrane region" description="Helical" evidence="1">
    <location>
        <begin position="29"/>
        <end position="54"/>
    </location>
</feature>
<proteinExistence type="predicted"/>
<evidence type="ECO:0000256" key="1">
    <source>
        <dbReference type="SAM" id="Phobius"/>
    </source>
</evidence>
<comment type="caution">
    <text evidence="2">The sequence shown here is derived from an EMBL/GenBank/DDBJ whole genome shotgun (WGS) entry which is preliminary data.</text>
</comment>
<reference evidence="2" key="1">
    <citation type="submission" date="2021-01" db="EMBL/GenBank/DDBJ databases">
        <authorList>
            <person name="Li R."/>
            <person name="Bekaert M."/>
        </authorList>
    </citation>
    <scope>NUCLEOTIDE SEQUENCE</scope>
    <source>
        <strain evidence="2">Farmed</strain>
    </source>
</reference>
<keyword evidence="1" id="KW-1133">Transmembrane helix</keyword>
<keyword evidence="3" id="KW-1185">Reference proteome</keyword>
<feature type="transmembrane region" description="Helical" evidence="1">
    <location>
        <begin position="163"/>
        <end position="184"/>
    </location>
</feature>
<keyword evidence="1" id="KW-0472">Membrane</keyword>
<dbReference type="AlphaFoldDB" id="A0A812CN85"/>
<gene>
    <name evidence="2" type="ORF">SPHA_40561</name>
</gene>
<accession>A0A812CN85</accession>
<evidence type="ECO:0000313" key="3">
    <source>
        <dbReference type="Proteomes" id="UP000597762"/>
    </source>
</evidence>
<evidence type="ECO:0000313" key="2">
    <source>
        <dbReference type="EMBL" id="CAE1277300.1"/>
    </source>
</evidence>
<sequence>MNRIRFSVLESNLLFSQAVGSKYDRCARVFVISCCSIVKLTHLFSFIIVFYHLIPHRLFNLTFSDSISPPSFNVIIFCLSPSLLSFPTFRQLNLPFLLFFHFSTSPTHSPLYLSSPTTSSSSFFKSITPTFFFKFISLLFFFAKSTTSSSINLFSSFLFNSTTSPSISLFSLAPSYIFFNSTFLRLPLALIFL</sequence>
<feature type="transmembrane region" description="Helical" evidence="1">
    <location>
        <begin position="123"/>
        <end position="143"/>
    </location>
</feature>
<organism evidence="2 3">
    <name type="scientific">Acanthosepion pharaonis</name>
    <name type="common">Pharaoh cuttlefish</name>
    <name type="synonym">Sepia pharaonis</name>
    <dbReference type="NCBI Taxonomy" id="158019"/>
    <lineage>
        <taxon>Eukaryota</taxon>
        <taxon>Metazoa</taxon>
        <taxon>Spiralia</taxon>
        <taxon>Lophotrochozoa</taxon>
        <taxon>Mollusca</taxon>
        <taxon>Cephalopoda</taxon>
        <taxon>Coleoidea</taxon>
        <taxon>Decapodiformes</taxon>
        <taxon>Sepiida</taxon>
        <taxon>Sepiina</taxon>
        <taxon>Sepiidae</taxon>
        <taxon>Acanthosepion</taxon>
    </lineage>
</organism>
<dbReference type="EMBL" id="CAHIKZ030001917">
    <property type="protein sequence ID" value="CAE1277300.1"/>
    <property type="molecule type" value="Genomic_DNA"/>
</dbReference>
<protein>
    <submittedName>
        <fullName evidence="2">Uncharacterized protein</fullName>
    </submittedName>
</protein>